<dbReference type="InterPro" id="IPR005000">
    <property type="entry name" value="Aldolase/citrate-lyase_domain"/>
</dbReference>
<dbReference type="EC" id="4.1.2.52" evidence="5"/>
<reference evidence="5 6" key="1">
    <citation type="submission" date="2020-08" db="EMBL/GenBank/DDBJ databases">
        <title>Genomic Encyclopedia of Type Strains, Phase IV (KMG-IV): sequencing the most valuable type-strain genomes for metagenomic binning, comparative biology and taxonomic classification.</title>
        <authorList>
            <person name="Goeker M."/>
        </authorList>
    </citation>
    <scope>NUCLEOTIDE SEQUENCE [LARGE SCALE GENOMIC DNA]</scope>
    <source>
        <strain evidence="5 6">DSM 23447</strain>
    </source>
</reference>
<evidence type="ECO:0000256" key="3">
    <source>
        <dbReference type="ARBA" id="ARBA00023239"/>
    </source>
</evidence>
<proteinExistence type="inferred from homology"/>
<gene>
    <name evidence="5" type="ORF">GGR20_003618</name>
</gene>
<keyword evidence="2" id="KW-0479">Metal-binding</keyword>
<dbReference type="PANTHER" id="PTHR30502">
    <property type="entry name" value="2-KETO-3-DEOXY-L-RHAMNONATE ALDOLASE"/>
    <property type="match status" value="1"/>
</dbReference>
<evidence type="ECO:0000259" key="4">
    <source>
        <dbReference type="Pfam" id="PF03328"/>
    </source>
</evidence>
<name>A0A7W6IRI8_9HYPH</name>
<dbReference type="EMBL" id="JACIEW010000013">
    <property type="protein sequence ID" value="MBB4053947.1"/>
    <property type="molecule type" value="Genomic_DNA"/>
</dbReference>
<dbReference type="GO" id="GO:0016832">
    <property type="term" value="F:aldehyde-lyase activity"/>
    <property type="evidence" value="ECO:0007669"/>
    <property type="project" value="TreeGrafter"/>
</dbReference>
<dbReference type="Proteomes" id="UP000547011">
    <property type="component" value="Unassembled WGS sequence"/>
</dbReference>
<evidence type="ECO:0000256" key="1">
    <source>
        <dbReference type="ARBA" id="ARBA00005568"/>
    </source>
</evidence>
<dbReference type="GO" id="GO:0046872">
    <property type="term" value="F:metal ion binding"/>
    <property type="evidence" value="ECO:0007669"/>
    <property type="project" value="UniProtKB-KW"/>
</dbReference>
<feature type="domain" description="HpcH/HpaI aldolase/citrate lyase" evidence="4">
    <location>
        <begin position="20"/>
        <end position="241"/>
    </location>
</feature>
<keyword evidence="3 5" id="KW-0456">Lyase</keyword>
<dbReference type="GO" id="GO:0005737">
    <property type="term" value="C:cytoplasm"/>
    <property type="evidence" value="ECO:0007669"/>
    <property type="project" value="TreeGrafter"/>
</dbReference>
<dbReference type="InterPro" id="IPR015813">
    <property type="entry name" value="Pyrv/PenolPyrv_kinase-like_dom"/>
</dbReference>
<dbReference type="SUPFAM" id="SSF51621">
    <property type="entry name" value="Phosphoenolpyruvate/pyruvate domain"/>
    <property type="match status" value="1"/>
</dbReference>
<dbReference type="Pfam" id="PF03328">
    <property type="entry name" value="HpcH_HpaI"/>
    <property type="match status" value="1"/>
</dbReference>
<dbReference type="RefSeq" id="WP_183312695.1">
    <property type="nucleotide sequence ID" value="NZ_JACIEW010000013.1"/>
</dbReference>
<evidence type="ECO:0000313" key="5">
    <source>
        <dbReference type="EMBL" id="MBB4053947.1"/>
    </source>
</evidence>
<comment type="caution">
    <text evidence="5">The sequence shown here is derived from an EMBL/GenBank/DDBJ whole genome shotgun (WGS) entry which is preliminary data.</text>
</comment>
<accession>A0A7W6IRI8</accession>
<dbReference type="AlphaFoldDB" id="A0A7W6IRI8"/>
<dbReference type="InterPro" id="IPR040442">
    <property type="entry name" value="Pyrv_kinase-like_dom_sf"/>
</dbReference>
<evidence type="ECO:0000313" key="6">
    <source>
        <dbReference type="Proteomes" id="UP000547011"/>
    </source>
</evidence>
<protein>
    <submittedName>
        <fullName evidence="5">4-hydroxy-2-oxoheptanedioate aldolase</fullName>
        <ecNumber evidence="5">4.1.2.52</ecNumber>
    </submittedName>
</protein>
<dbReference type="PANTHER" id="PTHR30502:SF0">
    <property type="entry name" value="PHOSPHOENOLPYRUVATE CARBOXYLASE FAMILY PROTEIN"/>
    <property type="match status" value="1"/>
</dbReference>
<sequence length="257" mass="27312">MNTNAVRALWAGGERAINGWLSIGNSFSAEIMAAQGFDCLTVDLQHGVVDYATAIQMFQAMGASGVMPMARISHLSPSEVTRVLDGGAMGLICPMINTRADAEALVSYARYAPNGIRSFGPTRAAIALGPGYDGNAEDELICFAMVETAEAMNNLDAICSTPGLDGIYVGPSDLTLALTGRRYRVGFDREEPEMVEAIKRILTTAHKHGIKGGLHTGSAAYASRAIDWGFDLVTAATDVRLLAENAKQTLQTVRGLK</sequence>
<keyword evidence="6" id="KW-1185">Reference proteome</keyword>
<dbReference type="InterPro" id="IPR050251">
    <property type="entry name" value="HpcH-HpaI_aldolase"/>
</dbReference>
<organism evidence="5 6">
    <name type="scientific">Devosia subaequoris</name>
    <dbReference type="NCBI Taxonomy" id="395930"/>
    <lineage>
        <taxon>Bacteria</taxon>
        <taxon>Pseudomonadati</taxon>
        <taxon>Pseudomonadota</taxon>
        <taxon>Alphaproteobacteria</taxon>
        <taxon>Hyphomicrobiales</taxon>
        <taxon>Devosiaceae</taxon>
        <taxon>Devosia</taxon>
    </lineage>
</organism>
<dbReference type="Gene3D" id="3.20.20.60">
    <property type="entry name" value="Phosphoenolpyruvate-binding domains"/>
    <property type="match status" value="1"/>
</dbReference>
<evidence type="ECO:0000256" key="2">
    <source>
        <dbReference type="ARBA" id="ARBA00022723"/>
    </source>
</evidence>
<comment type="similarity">
    <text evidence="1">Belongs to the HpcH/HpaI aldolase family.</text>
</comment>